<dbReference type="AlphaFoldDB" id="A0A3E1YGD5"/>
<feature type="chain" id="PRO_5017582547" evidence="1">
    <location>
        <begin position="28"/>
        <end position="208"/>
    </location>
</feature>
<proteinExistence type="predicted"/>
<evidence type="ECO:0000313" key="3">
    <source>
        <dbReference type="Proteomes" id="UP000260644"/>
    </source>
</evidence>
<dbReference type="InterPro" id="IPR025636">
    <property type="entry name" value="DUF4294"/>
</dbReference>
<name>A0A3E1YGD5_9BACT</name>
<keyword evidence="1" id="KW-0732">Signal</keyword>
<dbReference type="Proteomes" id="UP000260644">
    <property type="component" value="Unassembled WGS sequence"/>
</dbReference>
<comment type="caution">
    <text evidence="2">The sequence shown here is derived from an EMBL/GenBank/DDBJ whole genome shotgun (WGS) entry which is preliminary data.</text>
</comment>
<gene>
    <name evidence="2" type="ORF">DVR12_01420</name>
</gene>
<protein>
    <submittedName>
        <fullName evidence="2">DUF4294 domain-containing protein</fullName>
    </submittedName>
</protein>
<dbReference type="Pfam" id="PF14127">
    <property type="entry name" value="DUF4294"/>
    <property type="match status" value="1"/>
</dbReference>
<dbReference type="OrthoDB" id="1491885at2"/>
<feature type="signal peptide" evidence="1">
    <location>
        <begin position="1"/>
        <end position="27"/>
    </location>
</feature>
<evidence type="ECO:0000256" key="1">
    <source>
        <dbReference type="SAM" id="SignalP"/>
    </source>
</evidence>
<dbReference type="RefSeq" id="WP_116973667.1">
    <property type="nucleotide sequence ID" value="NZ_QPMM01000001.1"/>
</dbReference>
<organism evidence="2 3">
    <name type="scientific">Chitinophaga silvatica</name>
    <dbReference type="NCBI Taxonomy" id="2282649"/>
    <lineage>
        <taxon>Bacteria</taxon>
        <taxon>Pseudomonadati</taxon>
        <taxon>Bacteroidota</taxon>
        <taxon>Chitinophagia</taxon>
        <taxon>Chitinophagales</taxon>
        <taxon>Chitinophagaceae</taxon>
        <taxon>Chitinophaga</taxon>
    </lineage>
</organism>
<accession>A0A3E1YGD5</accession>
<keyword evidence="3" id="KW-1185">Reference proteome</keyword>
<evidence type="ECO:0000313" key="2">
    <source>
        <dbReference type="EMBL" id="RFS26475.1"/>
    </source>
</evidence>
<sequence length="208" mass="23967">MRSCIKQLIFSVALFSGLFLCLFSAKAQEAHGADKIPLHAVVIGNDTIPTITLSIVEVVERLPKALRKERERWTRLRNAVYVTYPYARSAARILKDVNAQLAKMDRKKDRKAFLASKEKELKAQFGDKLENLSVYQGKVLMKLIDRETGQNCFEIIKELKGGFNARVWQTVAFFFGGNLKSEYDKQEDRDIEAIVQELELYQHYRAYN</sequence>
<reference evidence="2 3" key="1">
    <citation type="submission" date="2018-07" db="EMBL/GenBank/DDBJ databases">
        <title>Chitinophaga K2CV101002-2 sp. nov., isolated from a monsoon evergreen broad-leaved forest soil.</title>
        <authorList>
            <person name="Lv Y."/>
        </authorList>
    </citation>
    <scope>NUCLEOTIDE SEQUENCE [LARGE SCALE GENOMIC DNA]</scope>
    <source>
        <strain evidence="2 3">GDMCC 1.1288</strain>
    </source>
</reference>
<dbReference type="EMBL" id="QPMM01000001">
    <property type="protein sequence ID" value="RFS26475.1"/>
    <property type="molecule type" value="Genomic_DNA"/>
</dbReference>